<evidence type="ECO:0000313" key="10">
    <source>
        <dbReference type="Proteomes" id="UP000016924"/>
    </source>
</evidence>
<feature type="region of interest" description="Disordered" evidence="5">
    <location>
        <begin position="186"/>
        <end position="267"/>
    </location>
</feature>
<accession>R7YHJ9</accession>
<keyword evidence="1" id="KW-0805">Transcription regulation</keyword>
<dbReference type="InterPro" id="IPR017884">
    <property type="entry name" value="SANT_dom"/>
</dbReference>
<dbReference type="InterPro" id="IPR001005">
    <property type="entry name" value="SANT/Myb"/>
</dbReference>
<dbReference type="PROSITE" id="PS51293">
    <property type="entry name" value="SANT"/>
    <property type="match status" value="1"/>
</dbReference>
<dbReference type="PROSITE" id="PS50090">
    <property type="entry name" value="MYB_LIKE"/>
    <property type="match status" value="3"/>
</dbReference>
<dbReference type="OrthoDB" id="2143914at2759"/>
<evidence type="ECO:0000313" key="9">
    <source>
        <dbReference type="EMBL" id="EON61284.1"/>
    </source>
</evidence>
<feature type="domain" description="Myb-like" evidence="6">
    <location>
        <begin position="109"/>
        <end position="160"/>
    </location>
</feature>
<dbReference type="GO" id="GO:0019185">
    <property type="term" value="C:snRNA-activating protein complex"/>
    <property type="evidence" value="ECO:0007669"/>
    <property type="project" value="TreeGrafter"/>
</dbReference>
<reference evidence="10" key="1">
    <citation type="submission" date="2012-06" db="EMBL/GenBank/DDBJ databases">
        <title>The genome sequence of Coniosporium apollinis CBS 100218.</title>
        <authorList>
            <consortium name="The Broad Institute Genome Sequencing Platform"/>
            <person name="Cuomo C."/>
            <person name="Gorbushina A."/>
            <person name="Noack S."/>
            <person name="Walker B."/>
            <person name="Young S.K."/>
            <person name="Zeng Q."/>
            <person name="Gargeya S."/>
            <person name="Fitzgerald M."/>
            <person name="Haas B."/>
            <person name="Abouelleil A."/>
            <person name="Alvarado L."/>
            <person name="Arachchi H.M."/>
            <person name="Berlin A.M."/>
            <person name="Chapman S.B."/>
            <person name="Goldberg J."/>
            <person name="Griggs A."/>
            <person name="Gujja S."/>
            <person name="Hansen M."/>
            <person name="Howarth C."/>
            <person name="Imamovic A."/>
            <person name="Larimer J."/>
            <person name="McCowan C."/>
            <person name="Montmayeur A."/>
            <person name="Murphy C."/>
            <person name="Neiman D."/>
            <person name="Pearson M."/>
            <person name="Priest M."/>
            <person name="Roberts A."/>
            <person name="Saif S."/>
            <person name="Shea T."/>
            <person name="Sisk P."/>
            <person name="Sykes S."/>
            <person name="Wortman J."/>
            <person name="Nusbaum C."/>
            <person name="Birren B."/>
        </authorList>
    </citation>
    <scope>NUCLEOTIDE SEQUENCE [LARGE SCALE GENOMIC DNA]</scope>
    <source>
        <strain evidence="10">CBS 100218</strain>
    </source>
</reference>
<feature type="domain" description="SANT" evidence="7">
    <location>
        <begin position="112"/>
        <end position="164"/>
    </location>
</feature>
<feature type="region of interest" description="Disordered" evidence="5">
    <location>
        <begin position="342"/>
        <end position="369"/>
    </location>
</feature>
<protein>
    <submittedName>
        <fullName evidence="9">Uncharacterized protein</fullName>
    </submittedName>
</protein>
<dbReference type="EMBL" id="JH767555">
    <property type="protein sequence ID" value="EON61284.1"/>
    <property type="molecule type" value="Genomic_DNA"/>
</dbReference>
<evidence type="ECO:0000256" key="2">
    <source>
        <dbReference type="ARBA" id="ARBA00023125"/>
    </source>
</evidence>
<dbReference type="PROSITE" id="PS51294">
    <property type="entry name" value="HTH_MYB"/>
    <property type="match status" value="2"/>
</dbReference>
<gene>
    <name evidence="9" type="ORF">W97_00497</name>
</gene>
<dbReference type="SUPFAM" id="SSF46689">
    <property type="entry name" value="Homeodomain-like"/>
    <property type="match status" value="2"/>
</dbReference>
<feature type="compositionally biased region" description="Acidic residues" evidence="5">
    <location>
        <begin position="192"/>
        <end position="203"/>
    </location>
</feature>
<dbReference type="HOGENOM" id="CLU_035738_0_0_1"/>
<keyword evidence="2" id="KW-0238">DNA-binding</keyword>
<evidence type="ECO:0000256" key="4">
    <source>
        <dbReference type="ARBA" id="ARBA00023242"/>
    </source>
</evidence>
<feature type="domain" description="Myb-like" evidence="6">
    <location>
        <begin position="62"/>
        <end position="108"/>
    </location>
</feature>
<feature type="domain" description="HTH myb-type" evidence="8">
    <location>
        <begin position="117"/>
        <end position="164"/>
    </location>
</feature>
<keyword evidence="4" id="KW-0539">Nucleus</keyword>
<dbReference type="GO" id="GO:0042795">
    <property type="term" value="P:snRNA transcription by RNA polymerase II"/>
    <property type="evidence" value="ECO:0007669"/>
    <property type="project" value="TreeGrafter"/>
</dbReference>
<dbReference type="GO" id="GO:0000978">
    <property type="term" value="F:RNA polymerase II cis-regulatory region sequence-specific DNA binding"/>
    <property type="evidence" value="ECO:0007669"/>
    <property type="project" value="TreeGrafter"/>
</dbReference>
<name>R7YHJ9_CONA1</name>
<dbReference type="GO" id="GO:0001006">
    <property type="term" value="F:RNA polymerase III type 3 promoter sequence-specific DNA binding"/>
    <property type="evidence" value="ECO:0007669"/>
    <property type="project" value="TreeGrafter"/>
</dbReference>
<dbReference type="SMART" id="SM00717">
    <property type="entry name" value="SANT"/>
    <property type="match status" value="3"/>
</dbReference>
<organism evidence="9 10">
    <name type="scientific">Coniosporium apollinis (strain CBS 100218)</name>
    <name type="common">Rock-inhabiting black yeast</name>
    <dbReference type="NCBI Taxonomy" id="1168221"/>
    <lineage>
        <taxon>Eukaryota</taxon>
        <taxon>Fungi</taxon>
        <taxon>Dikarya</taxon>
        <taxon>Ascomycota</taxon>
        <taxon>Pezizomycotina</taxon>
        <taxon>Dothideomycetes</taxon>
        <taxon>Dothideomycetes incertae sedis</taxon>
        <taxon>Coniosporium</taxon>
    </lineage>
</organism>
<feature type="compositionally biased region" description="Pro residues" evidence="5">
    <location>
        <begin position="239"/>
        <end position="254"/>
    </location>
</feature>
<feature type="compositionally biased region" description="Polar residues" evidence="5">
    <location>
        <begin position="207"/>
        <end position="218"/>
    </location>
</feature>
<feature type="domain" description="HTH myb-type" evidence="8">
    <location>
        <begin position="60"/>
        <end position="112"/>
    </location>
</feature>
<dbReference type="AlphaFoldDB" id="R7YHJ9"/>
<dbReference type="Proteomes" id="UP000016924">
    <property type="component" value="Unassembled WGS sequence"/>
</dbReference>
<dbReference type="eggNOG" id="KOG0048">
    <property type="taxonomic scope" value="Eukaryota"/>
</dbReference>
<proteinExistence type="predicted"/>
<dbReference type="CDD" id="cd00167">
    <property type="entry name" value="SANT"/>
    <property type="match status" value="3"/>
</dbReference>
<evidence type="ECO:0000259" key="7">
    <source>
        <dbReference type="PROSITE" id="PS51293"/>
    </source>
</evidence>
<dbReference type="InterPro" id="IPR009057">
    <property type="entry name" value="Homeodomain-like_sf"/>
</dbReference>
<dbReference type="PANTHER" id="PTHR46621">
    <property type="entry name" value="SNRNA-ACTIVATING PROTEIN COMPLEX SUBUNIT 4"/>
    <property type="match status" value="1"/>
</dbReference>
<dbReference type="InterPro" id="IPR051575">
    <property type="entry name" value="Myb-like_DNA-bd"/>
</dbReference>
<evidence type="ECO:0000256" key="1">
    <source>
        <dbReference type="ARBA" id="ARBA00023015"/>
    </source>
</evidence>
<feature type="domain" description="Myb-like" evidence="6">
    <location>
        <begin position="3"/>
        <end position="58"/>
    </location>
</feature>
<dbReference type="PANTHER" id="PTHR46621:SF1">
    <property type="entry name" value="SNRNA-ACTIVATING PROTEIN COMPLEX SUBUNIT 4"/>
    <property type="match status" value="1"/>
</dbReference>
<evidence type="ECO:0000256" key="3">
    <source>
        <dbReference type="ARBA" id="ARBA00023163"/>
    </source>
</evidence>
<keyword evidence="3" id="KW-0804">Transcription</keyword>
<dbReference type="Pfam" id="PF00249">
    <property type="entry name" value="Myb_DNA-binding"/>
    <property type="match status" value="1"/>
</dbReference>
<evidence type="ECO:0000259" key="8">
    <source>
        <dbReference type="PROSITE" id="PS51294"/>
    </source>
</evidence>
<evidence type="ECO:0000256" key="5">
    <source>
        <dbReference type="SAM" id="MobiDB-lite"/>
    </source>
</evidence>
<dbReference type="Gene3D" id="1.10.10.60">
    <property type="entry name" value="Homeodomain-like"/>
    <property type="match status" value="3"/>
</dbReference>
<evidence type="ECO:0000259" key="6">
    <source>
        <dbReference type="PROSITE" id="PS50090"/>
    </source>
</evidence>
<dbReference type="STRING" id="1168221.R7YHJ9"/>
<dbReference type="GeneID" id="19897808"/>
<keyword evidence="10" id="KW-1185">Reference proteome</keyword>
<sequence>MNTSARIRRRWTSAEDQTLREEASYQLAEGAVRDWNRVAAKVPGRTNKDCRKRWAKISGTVKKGTWEPDKDIRLQEAVESCGTRWVQVARLVGSRHADQCAKRWTHSLAPNIDHSEWKEDEENRLLAAVAIHGRDWRRIAETSFPGRSNLDLKNRYAVLERRSLAAIGSNAGSSSAFYMPNTAASESMSMLDDSDSSEDELTDETGPSPQCPTSSGSCPPQRGNPNAVEDPNFWSLLSLPPPSSFGPPHPPMPPVDTDNPVPGGGGSDPMESLLLSPPRSLPVDFKATTMEDDYFGPMAAPMSMNSTSDPFDLLPQSVPPHNPRGMLPATAPISGPRVATPSLPHSKSLPIVPSAPLADRSGRTTGMSTPISRTTIELENVPLDTLSRVMDVLYQARAKVRMETTHEGSFPGTTLDDL</sequence>
<dbReference type="Pfam" id="PF13921">
    <property type="entry name" value="Myb_DNA-bind_6"/>
    <property type="match status" value="1"/>
</dbReference>
<dbReference type="RefSeq" id="XP_007776601.1">
    <property type="nucleotide sequence ID" value="XM_007778411.1"/>
</dbReference>
<dbReference type="InterPro" id="IPR017930">
    <property type="entry name" value="Myb_dom"/>
</dbReference>
<dbReference type="GO" id="GO:0042796">
    <property type="term" value="P:snRNA transcription by RNA polymerase III"/>
    <property type="evidence" value="ECO:0007669"/>
    <property type="project" value="TreeGrafter"/>
</dbReference>